<sequence length="171" mass="18871">MLRLERVDEEEEDALETSAIRQQHVAFGRCRMCAASRKSKCFDYADSDGDVLVAGALVADEDSVGTGLRLLNATREGELRQAPYLKTLKIIKNEKKEPCCEKHLIVSFNWILDEFDPESARGYRLVGDVCFEEARKVASAITPVPGGVGPMTIAMLLSNTLSSAKRIHGIK</sequence>
<evidence type="ECO:0000259" key="4">
    <source>
        <dbReference type="Pfam" id="PF02882"/>
    </source>
</evidence>
<organism evidence="5 6">
    <name type="scientific">Platanthera guangdongensis</name>
    <dbReference type="NCBI Taxonomy" id="2320717"/>
    <lineage>
        <taxon>Eukaryota</taxon>
        <taxon>Viridiplantae</taxon>
        <taxon>Streptophyta</taxon>
        <taxon>Embryophyta</taxon>
        <taxon>Tracheophyta</taxon>
        <taxon>Spermatophyta</taxon>
        <taxon>Magnoliopsida</taxon>
        <taxon>Liliopsida</taxon>
        <taxon>Asparagales</taxon>
        <taxon>Orchidaceae</taxon>
        <taxon>Orchidoideae</taxon>
        <taxon>Orchideae</taxon>
        <taxon>Orchidinae</taxon>
        <taxon>Platanthera</taxon>
    </lineage>
</organism>
<gene>
    <name evidence="5" type="ORF">KSP40_PGU006670</name>
</gene>
<dbReference type="PANTHER" id="PTHR48099">
    <property type="entry name" value="C-1-TETRAHYDROFOLATE SYNTHASE, CYTOPLASMIC-RELATED"/>
    <property type="match status" value="1"/>
</dbReference>
<evidence type="ECO:0000313" key="6">
    <source>
        <dbReference type="Proteomes" id="UP001412067"/>
    </source>
</evidence>
<evidence type="ECO:0000256" key="1">
    <source>
        <dbReference type="ARBA" id="ARBA00012776"/>
    </source>
</evidence>
<evidence type="ECO:0000313" key="5">
    <source>
        <dbReference type="EMBL" id="KAK8937920.1"/>
    </source>
</evidence>
<dbReference type="Pfam" id="PF02882">
    <property type="entry name" value="THF_DHG_CYH_C"/>
    <property type="match status" value="1"/>
</dbReference>
<evidence type="ECO:0000256" key="2">
    <source>
        <dbReference type="ARBA" id="ARBA00022801"/>
    </source>
</evidence>
<dbReference type="InterPro" id="IPR020867">
    <property type="entry name" value="THF_DH/CycHdrlase_CS"/>
</dbReference>
<dbReference type="InterPro" id="IPR020631">
    <property type="entry name" value="THF_DH/CycHdrlase_NAD-bd_dom"/>
</dbReference>
<dbReference type="SUPFAM" id="SSF51735">
    <property type="entry name" value="NAD(P)-binding Rossmann-fold domains"/>
    <property type="match status" value="1"/>
</dbReference>
<comment type="caution">
    <text evidence="5">The sequence shown here is derived from an EMBL/GenBank/DDBJ whole genome shotgun (WGS) entry which is preliminary data.</text>
</comment>
<dbReference type="Gene3D" id="3.40.50.10860">
    <property type="entry name" value="Leucine Dehydrogenase, chain A, domain 1"/>
    <property type="match status" value="1"/>
</dbReference>
<keyword evidence="3" id="KW-0560">Oxidoreductase</keyword>
<dbReference type="Gene3D" id="3.40.50.720">
    <property type="entry name" value="NAD(P)-binding Rossmann-like Domain"/>
    <property type="match status" value="1"/>
</dbReference>
<name>A0ABR2LDG4_9ASPA</name>
<keyword evidence="6" id="KW-1185">Reference proteome</keyword>
<dbReference type="Proteomes" id="UP001412067">
    <property type="component" value="Unassembled WGS sequence"/>
</dbReference>
<feature type="domain" description="Tetrahydrofolate dehydrogenase/cyclohydrolase NAD(P)-binding" evidence="4">
    <location>
        <begin position="121"/>
        <end position="166"/>
    </location>
</feature>
<protein>
    <recommendedName>
        <fullName evidence="1">methenyltetrahydrofolate cyclohydrolase</fullName>
        <ecNumber evidence="1">3.5.4.9</ecNumber>
    </recommendedName>
</protein>
<reference evidence="5 6" key="1">
    <citation type="journal article" date="2022" name="Nat. Plants">
        <title>Genomes of leafy and leafless Platanthera orchids illuminate the evolution of mycoheterotrophy.</title>
        <authorList>
            <person name="Li M.H."/>
            <person name="Liu K.W."/>
            <person name="Li Z."/>
            <person name="Lu H.C."/>
            <person name="Ye Q.L."/>
            <person name="Zhang D."/>
            <person name="Wang J.Y."/>
            <person name="Li Y.F."/>
            <person name="Zhong Z.M."/>
            <person name="Liu X."/>
            <person name="Yu X."/>
            <person name="Liu D.K."/>
            <person name="Tu X.D."/>
            <person name="Liu B."/>
            <person name="Hao Y."/>
            <person name="Liao X.Y."/>
            <person name="Jiang Y.T."/>
            <person name="Sun W.H."/>
            <person name="Chen J."/>
            <person name="Chen Y.Q."/>
            <person name="Ai Y."/>
            <person name="Zhai J.W."/>
            <person name="Wu S.S."/>
            <person name="Zhou Z."/>
            <person name="Hsiao Y.Y."/>
            <person name="Wu W.L."/>
            <person name="Chen Y.Y."/>
            <person name="Lin Y.F."/>
            <person name="Hsu J.L."/>
            <person name="Li C.Y."/>
            <person name="Wang Z.W."/>
            <person name="Zhao X."/>
            <person name="Zhong W.Y."/>
            <person name="Ma X.K."/>
            <person name="Ma L."/>
            <person name="Huang J."/>
            <person name="Chen G.Z."/>
            <person name="Huang M.Z."/>
            <person name="Huang L."/>
            <person name="Peng D.H."/>
            <person name="Luo Y.B."/>
            <person name="Zou S.Q."/>
            <person name="Chen S.P."/>
            <person name="Lan S."/>
            <person name="Tsai W.C."/>
            <person name="Van de Peer Y."/>
            <person name="Liu Z.J."/>
        </authorList>
    </citation>
    <scope>NUCLEOTIDE SEQUENCE [LARGE SCALE GENOMIC DNA]</scope>
    <source>
        <strain evidence="5">Lor288</strain>
    </source>
</reference>
<dbReference type="InterPro" id="IPR000672">
    <property type="entry name" value="THF_DH/CycHdrlase"/>
</dbReference>
<dbReference type="EMBL" id="JBBWWR010000021">
    <property type="protein sequence ID" value="KAK8937920.1"/>
    <property type="molecule type" value="Genomic_DNA"/>
</dbReference>
<dbReference type="EC" id="3.5.4.9" evidence="1"/>
<dbReference type="PANTHER" id="PTHR48099:SF5">
    <property type="entry name" value="C-1-TETRAHYDROFOLATE SYNTHASE, CYTOPLASMIC"/>
    <property type="match status" value="1"/>
</dbReference>
<accession>A0ABR2LDG4</accession>
<dbReference type="PROSITE" id="PS00767">
    <property type="entry name" value="THF_DHG_CYH_2"/>
    <property type="match status" value="1"/>
</dbReference>
<evidence type="ECO:0000256" key="3">
    <source>
        <dbReference type="ARBA" id="ARBA00023002"/>
    </source>
</evidence>
<dbReference type="InterPro" id="IPR036291">
    <property type="entry name" value="NAD(P)-bd_dom_sf"/>
</dbReference>
<keyword evidence="2" id="KW-0378">Hydrolase</keyword>
<proteinExistence type="predicted"/>
<dbReference type="PRINTS" id="PR00085">
    <property type="entry name" value="THFDHDRGNASE"/>
</dbReference>